<dbReference type="OrthoDB" id="738440at2"/>
<keyword evidence="3" id="KW-1185">Reference proteome</keyword>
<keyword evidence="1" id="KW-0732">Signal</keyword>
<organism evidence="2 3">
    <name type="scientific">Larkinella punicea</name>
    <dbReference type="NCBI Taxonomy" id="2315727"/>
    <lineage>
        <taxon>Bacteria</taxon>
        <taxon>Pseudomonadati</taxon>
        <taxon>Bacteroidota</taxon>
        <taxon>Cytophagia</taxon>
        <taxon>Cytophagales</taxon>
        <taxon>Spirosomataceae</taxon>
        <taxon>Larkinella</taxon>
    </lineage>
</organism>
<evidence type="ECO:0000256" key="1">
    <source>
        <dbReference type="SAM" id="SignalP"/>
    </source>
</evidence>
<feature type="chain" id="PRO_5016578945" evidence="1">
    <location>
        <begin position="23"/>
        <end position="409"/>
    </location>
</feature>
<sequence>MYNKTILMLVAVGCWLSLNSCSKDPDPVDPPAVTGGYVVAIRDVGASQSTDYLLQTTSITSGTLSVAGQGIAQTGNRTYVQAGKTIFSIGGSGTNQGTPSAVGFVLDASNKLVQKGSFTFEKYFDVPTVIDENTLGGIQIPRTAAENRSATFYTATVATPTLTGQVKNSLAPLFRDDLVWPSGMRIRDGKAYVSYYLQNRTTLQTAFTDTAYVAIYSYPAFTLEKVIKDVRTGPAGSANSSNGLIKTENGDIYTVASSAYTFSQRTKPAGFLRIKNGETVFDPTYFFNLDEISNNRKIYYCQYLGNGLVLAEMGRFPTVNGQWAYEDVNLSVVIIDLNAKTVKEVSGGIPAHAGQGGITLSVPVENGKTYLPVTSYTEGTYIWEIDIATATAKPGARVNAKYVTGIFKL</sequence>
<protein>
    <submittedName>
        <fullName evidence="2">DUF4374 domain-containing protein</fullName>
    </submittedName>
</protein>
<evidence type="ECO:0000313" key="3">
    <source>
        <dbReference type="Proteomes" id="UP000253383"/>
    </source>
</evidence>
<feature type="signal peptide" evidence="1">
    <location>
        <begin position="1"/>
        <end position="22"/>
    </location>
</feature>
<dbReference type="Proteomes" id="UP000253383">
    <property type="component" value="Unassembled WGS sequence"/>
</dbReference>
<gene>
    <name evidence="2" type="ORF">DUE52_14445</name>
</gene>
<name>A0A368JN34_9BACT</name>
<dbReference type="Pfam" id="PF14298">
    <property type="entry name" value="DUF4374"/>
    <property type="match status" value="1"/>
</dbReference>
<reference evidence="2 3" key="1">
    <citation type="submission" date="2018-07" db="EMBL/GenBank/DDBJ databases">
        <title>Genome analysis of Larkinella rosea.</title>
        <authorList>
            <person name="Zhou Z."/>
            <person name="Wang G."/>
        </authorList>
    </citation>
    <scope>NUCLEOTIDE SEQUENCE [LARGE SCALE GENOMIC DNA]</scope>
    <source>
        <strain evidence="3">zzj9</strain>
    </source>
</reference>
<accession>A0A368JN34</accession>
<comment type="caution">
    <text evidence="2">The sequence shown here is derived from an EMBL/GenBank/DDBJ whole genome shotgun (WGS) entry which is preliminary data.</text>
</comment>
<dbReference type="EMBL" id="QOWE01000010">
    <property type="protein sequence ID" value="RCR69078.1"/>
    <property type="molecule type" value="Genomic_DNA"/>
</dbReference>
<dbReference type="RefSeq" id="WP_114406715.1">
    <property type="nucleotide sequence ID" value="NZ_QOWE01000010.1"/>
</dbReference>
<dbReference type="AlphaFoldDB" id="A0A368JN34"/>
<proteinExistence type="predicted"/>
<evidence type="ECO:0000313" key="2">
    <source>
        <dbReference type="EMBL" id="RCR69078.1"/>
    </source>
</evidence>
<dbReference type="InterPro" id="IPR025401">
    <property type="entry name" value="DUF4374"/>
</dbReference>